<dbReference type="SUPFAM" id="SSF54427">
    <property type="entry name" value="NTF2-like"/>
    <property type="match status" value="1"/>
</dbReference>
<name>A0ABS5AH56_9PSEU</name>
<protein>
    <submittedName>
        <fullName evidence="2">Ketosteroid isomerase-like protein</fullName>
    </submittedName>
</protein>
<feature type="domain" description="SnoaL-like" evidence="1">
    <location>
        <begin position="12"/>
        <end position="120"/>
    </location>
</feature>
<evidence type="ECO:0000313" key="2">
    <source>
        <dbReference type="EMBL" id="MBP2475910.1"/>
    </source>
</evidence>
<proteinExistence type="predicted"/>
<dbReference type="Gene3D" id="3.10.450.50">
    <property type="match status" value="1"/>
</dbReference>
<reference evidence="2 3" key="1">
    <citation type="submission" date="2021-03" db="EMBL/GenBank/DDBJ databases">
        <title>Sequencing the genomes of 1000 actinobacteria strains.</title>
        <authorList>
            <person name="Klenk H.-P."/>
        </authorList>
    </citation>
    <scope>NUCLEOTIDE SEQUENCE [LARGE SCALE GENOMIC DNA]</scope>
    <source>
        <strain evidence="2 3">DSM 44580</strain>
    </source>
</reference>
<dbReference type="RefSeq" id="WP_086782662.1">
    <property type="nucleotide sequence ID" value="NZ_JAGIOO010000001.1"/>
</dbReference>
<dbReference type="Proteomes" id="UP001519363">
    <property type="component" value="Unassembled WGS sequence"/>
</dbReference>
<dbReference type="Pfam" id="PF12680">
    <property type="entry name" value="SnoaL_2"/>
    <property type="match status" value="1"/>
</dbReference>
<evidence type="ECO:0000259" key="1">
    <source>
        <dbReference type="Pfam" id="PF12680"/>
    </source>
</evidence>
<sequence length="140" mass="15506">MTARHPSTLEMVQRLLTRFGAQDAAGVAQLFHLDAQCHSSEIPGDPWPSKSRGRREIEAFFLTVFHRLEFQAVTVRKVLVDGDDAVVFGGGRYRATGTGRTFSQDFAVSVSVRGGLIQEYRVVEDTLAISMALGRAYPIY</sequence>
<accession>A0ABS5AH56</accession>
<gene>
    <name evidence="2" type="ORF">JOF53_004782</name>
</gene>
<dbReference type="InterPro" id="IPR037401">
    <property type="entry name" value="SnoaL-like"/>
</dbReference>
<dbReference type="EMBL" id="JAGIOO010000001">
    <property type="protein sequence ID" value="MBP2475910.1"/>
    <property type="molecule type" value="Genomic_DNA"/>
</dbReference>
<organism evidence="2 3">
    <name type="scientific">Crossiella equi</name>
    <dbReference type="NCBI Taxonomy" id="130796"/>
    <lineage>
        <taxon>Bacteria</taxon>
        <taxon>Bacillati</taxon>
        <taxon>Actinomycetota</taxon>
        <taxon>Actinomycetes</taxon>
        <taxon>Pseudonocardiales</taxon>
        <taxon>Pseudonocardiaceae</taxon>
        <taxon>Crossiella</taxon>
    </lineage>
</organism>
<dbReference type="InterPro" id="IPR032710">
    <property type="entry name" value="NTF2-like_dom_sf"/>
</dbReference>
<evidence type="ECO:0000313" key="3">
    <source>
        <dbReference type="Proteomes" id="UP001519363"/>
    </source>
</evidence>
<comment type="caution">
    <text evidence="2">The sequence shown here is derived from an EMBL/GenBank/DDBJ whole genome shotgun (WGS) entry which is preliminary data.</text>
</comment>
<keyword evidence="3" id="KW-1185">Reference proteome</keyword>